<evidence type="ECO:0000313" key="3">
    <source>
        <dbReference type="EMBL" id="MBH8557024.1"/>
    </source>
</evidence>
<evidence type="ECO:0000259" key="1">
    <source>
        <dbReference type="Pfam" id="PF04471"/>
    </source>
</evidence>
<dbReference type="InterPro" id="IPR011335">
    <property type="entry name" value="Restrct_endonuc-II-like"/>
</dbReference>
<dbReference type="InterPro" id="IPR007560">
    <property type="entry name" value="Restrct_endonuc_IV_Mrr"/>
</dbReference>
<dbReference type="Gene3D" id="3.40.1350.10">
    <property type="match status" value="1"/>
</dbReference>
<gene>
    <name evidence="3" type="ORF">I7X13_03125</name>
</gene>
<feature type="domain" description="IrrE N-terminal-like" evidence="2">
    <location>
        <begin position="257"/>
        <end position="339"/>
    </location>
</feature>
<dbReference type="SUPFAM" id="SSF52980">
    <property type="entry name" value="Restriction endonuclease-like"/>
    <property type="match status" value="1"/>
</dbReference>
<sequence length="392" mass="45336">MNTVSKGDAFEEKSHQLIESAIQKGELGILPSAAKLFKKKGYFSQKRGENIIFDLTIEVWLPNAETYAYLWIIECKSYSSRVPVNDVEEFESKIRQVAGLNVKGVLITDSTFQSGAFSVARANGMMLIETNAEGYNIVLQRIDRRISLLPDVNTPRNERSFEIDITGKMQLFFLNLFVPDNEKVYGLQHLTPVRIQELANNLLIEYEPAELQKCMPLDLDRFMDFLSKKFGLQLNTSTSLGLDVNFNRILGNIDLEEKVIYIEPNIVDTPRFAFVLAHEIGHFILHSNLKINQQTYQNFEDSSFDTSIGRYRLVNPKQWIEWQANVFASMLLMPENSIRVRLISYQMHIGINHNRGFIFRDNQPVNRRDYATYCYVFSALFWRKQKLNNLSS</sequence>
<organism evidence="3 4">
    <name type="scientific">Hymenobacter negativus</name>
    <dbReference type="NCBI Taxonomy" id="2795026"/>
    <lineage>
        <taxon>Bacteria</taxon>
        <taxon>Pseudomonadati</taxon>
        <taxon>Bacteroidota</taxon>
        <taxon>Cytophagia</taxon>
        <taxon>Cytophagales</taxon>
        <taxon>Hymenobacteraceae</taxon>
        <taxon>Hymenobacter</taxon>
    </lineage>
</organism>
<dbReference type="RefSeq" id="WP_198074313.1">
    <property type="nucleotide sequence ID" value="NZ_JAEDAE010000001.1"/>
</dbReference>
<keyword evidence="4" id="KW-1185">Reference proteome</keyword>
<dbReference type="InterPro" id="IPR010359">
    <property type="entry name" value="IrrE_HExxH"/>
</dbReference>
<dbReference type="Gene3D" id="1.10.10.2910">
    <property type="match status" value="1"/>
</dbReference>
<protein>
    <submittedName>
        <fullName evidence="3">ImmA/IrrE family metallo-endopeptidase</fullName>
    </submittedName>
</protein>
<dbReference type="Pfam" id="PF04471">
    <property type="entry name" value="Mrr_cat"/>
    <property type="match status" value="1"/>
</dbReference>
<evidence type="ECO:0000259" key="2">
    <source>
        <dbReference type="Pfam" id="PF06114"/>
    </source>
</evidence>
<accession>A0ABS0Q319</accession>
<dbReference type="EMBL" id="JAEDAE010000001">
    <property type="protein sequence ID" value="MBH8557024.1"/>
    <property type="molecule type" value="Genomic_DNA"/>
</dbReference>
<dbReference type="Proteomes" id="UP000625631">
    <property type="component" value="Unassembled WGS sequence"/>
</dbReference>
<feature type="domain" description="Restriction endonuclease type IV Mrr" evidence="1">
    <location>
        <begin position="34"/>
        <end position="130"/>
    </location>
</feature>
<name>A0ABS0Q319_9BACT</name>
<dbReference type="Pfam" id="PF06114">
    <property type="entry name" value="Peptidase_M78"/>
    <property type="match status" value="1"/>
</dbReference>
<comment type="caution">
    <text evidence="3">The sequence shown here is derived from an EMBL/GenBank/DDBJ whole genome shotgun (WGS) entry which is preliminary data.</text>
</comment>
<evidence type="ECO:0000313" key="4">
    <source>
        <dbReference type="Proteomes" id="UP000625631"/>
    </source>
</evidence>
<proteinExistence type="predicted"/>
<reference evidence="3 4" key="1">
    <citation type="submission" date="2020-12" db="EMBL/GenBank/DDBJ databases">
        <title>Hymenobacter sp.</title>
        <authorList>
            <person name="Kim M.K."/>
        </authorList>
    </citation>
    <scope>NUCLEOTIDE SEQUENCE [LARGE SCALE GENOMIC DNA]</scope>
    <source>
        <strain evidence="3 4">BT442</strain>
    </source>
</reference>
<dbReference type="InterPro" id="IPR011856">
    <property type="entry name" value="tRNA_endonuc-like_dom_sf"/>
</dbReference>